<keyword evidence="1" id="KW-0472">Membrane</keyword>
<keyword evidence="1" id="KW-0812">Transmembrane</keyword>
<keyword evidence="1" id="KW-1133">Transmembrane helix</keyword>
<protein>
    <submittedName>
        <fullName evidence="2">Uncharacterized protein</fullName>
    </submittedName>
</protein>
<proteinExistence type="predicted"/>
<evidence type="ECO:0000313" key="2">
    <source>
        <dbReference type="EMBL" id="QHS94633.1"/>
    </source>
</evidence>
<reference evidence="2" key="1">
    <citation type="journal article" date="2020" name="Nature">
        <title>Giant virus diversity and host interactions through global metagenomics.</title>
        <authorList>
            <person name="Schulz F."/>
            <person name="Roux S."/>
            <person name="Paez-Espino D."/>
            <person name="Jungbluth S."/>
            <person name="Walsh D.A."/>
            <person name="Denef V.J."/>
            <person name="McMahon K.D."/>
            <person name="Konstantinidis K.T."/>
            <person name="Eloe-Fadrosh E.A."/>
            <person name="Kyrpides N.C."/>
            <person name="Woyke T."/>
        </authorList>
    </citation>
    <scope>NUCLEOTIDE SEQUENCE</scope>
    <source>
        <strain evidence="2">GVMAG-M-3300018416-45</strain>
    </source>
</reference>
<dbReference type="EMBL" id="MN739228">
    <property type="protein sequence ID" value="QHS94633.1"/>
    <property type="molecule type" value="Genomic_DNA"/>
</dbReference>
<evidence type="ECO:0000256" key="1">
    <source>
        <dbReference type="SAM" id="Phobius"/>
    </source>
</evidence>
<organism evidence="2">
    <name type="scientific">viral metagenome</name>
    <dbReference type="NCBI Taxonomy" id="1070528"/>
    <lineage>
        <taxon>unclassified sequences</taxon>
        <taxon>metagenomes</taxon>
        <taxon>organismal metagenomes</taxon>
    </lineage>
</organism>
<dbReference type="AlphaFoldDB" id="A0A6C0BTR8"/>
<sequence length="110" mass="13179">MNIYHKIIFILKIMFLVLIVLVKTGLIPSNIPFQIIVDGTFKIVMGLFVIYISFPWRRDYYQINREDYLIIFMSGVIFLLTIDYKEYLQSYNDLFTNVKTRNVRKNIKAQ</sequence>
<accession>A0A6C0BTR8</accession>
<feature type="transmembrane region" description="Helical" evidence="1">
    <location>
        <begin position="68"/>
        <end position="84"/>
    </location>
</feature>
<feature type="transmembrane region" description="Helical" evidence="1">
    <location>
        <begin position="33"/>
        <end position="56"/>
    </location>
</feature>
<feature type="transmembrane region" description="Helical" evidence="1">
    <location>
        <begin position="7"/>
        <end position="27"/>
    </location>
</feature>
<name>A0A6C0BTR8_9ZZZZ</name>